<protein>
    <recommendedName>
        <fullName evidence="3">ATP-binding protein</fullName>
    </recommendedName>
</protein>
<dbReference type="InterPro" id="IPR027417">
    <property type="entry name" value="P-loop_NTPase"/>
</dbReference>
<evidence type="ECO:0000313" key="1">
    <source>
        <dbReference type="EMBL" id="SFF24582.1"/>
    </source>
</evidence>
<dbReference type="EMBL" id="FONN01000020">
    <property type="protein sequence ID" value="SFF24582.1"/>
    <property type="molecule type" value="Genomic_DNA"/>
</dbReference>
<accession>A0A1I2H4H6</accession>
<dbReference type="PANTHER" id="PTHR34301:SF8">
    <property type="entry name" value="ATPASE DOMAIN-CONTAINING PROTEIN"/>
    <property type="match status" value="1"/>
</dbReference>
<keyword evidence="2" id="KW-1185">Reference proteome</keyword>
<proteinExistence type="predicted"/>
<dbReference type="AlphaFoldDB" id="A0A1I2H4H6"/>
<dbReference type="SUPFAM" id="SSF52540">
    <property type="entry name" value="P-loop containing nucleoside triphosphate hydrolases"/>
    <property type="match status" value="1"/>
</dbReference>
<dbReference type="Proteomes" id="UP000183410">
    <property type="component" value="Unassembled WGS sequence"/>
</dbReference>
<evidence type="ECO:0008006" key="3">
    <source>
        <dbReference type="Google" id="ProtNLM"/>
    </source>
</evidence>
<reference evidence="2" key="1">
    <citation type="submission" date="2016-10" db="EMBL/GenBank/DDBJ databases">
        <authorList>
            <person name="Varghese N."/>
            <person name="Submissions S."/>
        </authorList>
    </citation>
    <scope>NUCLEOTIDE SEQUENCE [LARGE SCALE GENOMIC DNA]</scope>
    <source>
        <strain evidence="2">CGMCC 1.10223</strain>
    </source>
</reference>
<sequence>MAVFNPKQAITNMIDHFLLGAQGLLEVTNRDFHEIYAERNAIYGLVYGKPSNRMATLLNVDREILILFTSFRSQQARTVKTIKTLLSDSSGRLEPTIVIVVHPDPAGNTKLKTWGRENGISILPIYYSEEKFPLPPDVFENILCKELFSYDPFDITGPVSDDDNFYGRRTEAQDISRQLQNGQIKATLGIRKIGKTSIVNRVVETCRNYHECFIVVIDCSRDEVWSLNSSELMLSIASSLDKAKSIPERYYSLDPISTKNDIKESMRQLIASVMTSELPVIIVFDEIDYITPGSPTGKHWVDDFNVFWRNLRVIYQECSRINRPFSLLLSGVSSKWFRVESINGIENAALAFIPEDYLSPLPRGATIAMIKSLSRVAGLQFDEMTAELIANTCCDVPYWVRKACSFLHRRIDIQSRPFKPEIGMVRMHLDDFVQTEGAIIAQVAIQHLFRVYPELKTYCERAYQSNYDELPKTYLSIMFKYGLLKITHGKYELSGTMVREGLGLIFQEKTDDSEILDIRFKTEVSDHAFIEQWADELALIGRRRNILEKRFRGIVLNFLRFDALQNKTKPSPHERIIKRVDERRKKHLELLSTDDLIEKLLWTELISVIEKDWRVCQQFCVNSIEAKVNAGAD</sequence>
<evidence type="ECO:0000313" key="2">
    <source>
        <dbReference type="Proteomes" id="UP000183410"/>
    </source>
</evidence>
<gene>
    <name evidence="1" type="ORF">SAMN04487969_1202</name>
</gene>
<organism evidence="1 2">
    <name type="scientific">Paenibacillus algorifonticola</name>
    <dbReference type="NCBI Taxonomy" id="684063"/>
    <lineage>
        <taxon>Bacteria</taxon>
        <taxon>Bacillati</taxon>
        <taxon>Bacillota</taxon>
        <taxon>Bacilli</taxon>
        <taxon>Bacillales</taxon>
        <taxon>Paenibacillaceae</taxon>
        <taxon>Paenibacillus</taxon>
    </lineage>
</organism>
<dbReference type="OrthoDB" id="9811804at2"/>
<dbReference type="Gene3D" id="3.40.50.300">
    <property type="entry name" value="P-loop containing nucleotide triphosphate hydrolases"/>
    <property type="match status" value="1"/>
</dbReference>
<dbReference type="PANTHER" id="PTHR34301">
    <property type="entry name" value="DNA-BINDING PROTEIN-RELATED"/>
    <property type="match status" value="1"/>
</dbReference>
<name>A0A1I2H4H6_9BACL</name>
<dbReference type="RefSeq" id="WP_046229622.1">
    <property type="nucleotide sequence ID" value="NZ_FONN01000020.1"/>
</dbReference>